<dbReference type="AlphaFoldDB" id="A0A972FVD5"/>
<evidence type="ECO:0000313" key="2">
    <source>
        <dbReference type="Proteomes" id="UP000712080"/>
    </source>
</evidence>
<protein>
    <submittedName>
        <fullName evidence="1">Uncharacterized protein</fullName>
    </submittedName>
</protein>
<comment type="caution">
    <text evidence="1">The sequence shown here is derived from an EMBL/GenBank/DDBJ whole genome shotgun (WGS) entry which is preliminary data.</text>
</comment>
<gene>
    <name evidence="1" type="ORF">G6047_09725</name>
</gene>
<name>A0A972FVD5_9FLAO</name>
<proteinExistence type="predicted"/>
<dbReference type="EMBL" id="JAAMPU010000105">
    <property type="protein sequence ID" value="NMH28310.1"/>
    <property type="molecule type" value="Genomic_DNA"/>
</dbReference>
<dbReference type="Proteomes" id="UP000712080">
    <property type="component" value="Unassembled WGS sequence"/>
</dbReference>
<accession>A0A972FVD5</accession>
<keyword evidence="2" id="KW-1185">Reference proteome</keyword>
<evidence type="ECO:0000313" key="1">
    <source>
        <dbReference type="EMBL" id="NMH28310.1"/>
    </source>
</evidence>
<reference evidence="1" key="1">
    <citation type="submission" date="2020-02" db="EMBL/GenBank/DDBJ databases">
        <title>Flavobacterium sp. genome.</title>
        <authorList>
            <person name="Jung H.S."/>
            <person name="Baek J.H."/>
            <person name="Jeon C.O."/>
        </authorList>
    </citation>
    <scope>NUCLEOTIDE SEQUENCE</scope>
    <source>
        <strain evidence="1">SE-s28</strain>
    </source>
</reference>
<dbReference type="RefSeq" id="WP_169527418.1">
    <property type="nucleotide sequence ID" value="NZ_JAAMPU010000105.1"/>
</dbReference>
<sequence>MKDKTKALVLYSYSKRSYGNDVTPFLEKLKDSRNGLLNEMITAKVPEVKL</sequence>
<organism evidence="1 2">
    <name type="scientific">Flavobacterium silvaticum</name>
    <dbReference type="NCBI Taxonomy" id="1852020"/>
    <lineage>
        <taxon>Bacteria</taxon>
        <taxon>Pseudomonadati</taxon>
        <taxon>Bacteroidota</taxon>
        <taxon>Flavobacteriia</taxon>
        <taxon>Flavobacteriales</taxon>
        <taxon>Flavobacteriaceae</taxon>
        <taxon>Flavobacterium</taxon>
    </lineage>
</organism>